<dbReference type="Proteomes" id="UP001060085">
    <property type="component" value="Linkage Group LG01"/>
</dbReference>
<reference evidence="2" key="1">
    <citation type="journal article" date="2023" name="Nat. Plants">
        <title>Single-cell RNA sequencing provides a high-resolution roadmap for understanding the multicellular compartmentation of specialized metabolism.</title>
        <authorList>
            <person name="Sun S."/>
            <person name="Shen X."/>
            <person name="Li Y."/>
            <person name="Li Y."/>
            <person name="Wang S."/>
            <person name="Li R."/>
            <person name="Zhang H."/>
            <person name="Shen G."/>
            <person name="Guo B."/>
            <person name="Wei J."/>
            <person name="Xu J."/>
            <person name="St-Pierre B."/>
            <person name="Chen S."/>
            <person name="Sun C."/>
        </authorList>
    </citation>
    <scope>NUCLEOTIDE SEQUENCE [LARGE SCALE GENOMIC DNA]</scope>
</reference>
<protein>
    <submittedName>
        <fullName evidence="1">Uncharacterized protein</fullName>
    </submittedName>
</protein>
<evidence type="ECO:0000313" key="2">
    <source>
        <dbReference type="Proteomes" id="UP001060085"/>
    </source>
</evidence>
<sequence length="419" mass="46339">MEISSSSSSSATDSLLKALISRGWCFKDVDHVKDLIAAQLNSHSNSCTVDSIESELLNFDLRSIGGKSLPEPSRLRQTSHLQGPKVLQIASVRDISQSNMGENSGNSSKKRLLRLKLTDGHSEITTIEYSRISSISDDVVPGTKVRLENKATVNSGIVCLNAKTITLLGGLVQSLYEEWEMNQKYSGFSRPSMGPSDETGASCPPPFEKFKVSSSLPQKSRFYGQSLTSMGESSTSRKKGEFQTHGVRANSRKADVLPPGSVEDTKETPNNSDTRPKEVAEAVPVQNQAAAQKLLQKMIHSTHNGQNFRGRRHRGKGKEEESAVLTLDEWERRKAGINTSTSHNFPDVSRDEDLARELQEKFDLEDIHINKSPHVSEADNIRMSMFSFERDDHRAPGRSEFRGRGRGRGRGRRGGRGRG</sequence>
<organism evidence="1 2">
    <name type="scientific">Catharanthus roseus</name>
    <name type="common">Madagascar periwinkle</name>
    <name type="synonym">Vinca rosea</name>
    <dbReference type="NCBI Taxonomy" id="4058"/>
    <lineage>
        <taxon>Eukaryota</taxon>
        <taxon>Viridiplantae</taxon>
        <taxon>Streptophyta</taxon>
        <taxon>Embryophyta</taxon>
        <taxon>Tracheophyta</taxon>
        <taxon>Spermatophyta</taxon>
        <taxon>Magnoliopsida</taxon>
        <taxon>eudicotyledons</taxon>
        <taxon>Gunneridae</taxon>
        <taxon>Pentapetalae</taxon>
        <taxon>asterids</taxon>
        <taxon>lamiids</taxon>
        <taxon>Gentianales</taxon>
        <taxon>Apocynaceae</taxon>
        <taxon>Rauvolfioideae</taxon>
        <taxon>Vinceae</taxon>
        <taxon>Catharanthinae</taxon>
        <taxon>Catharanthus</taxon>
    </lineage>
</organism>
<dbReference type="EMBL" id="CM044701">
    <property type="protein sequence ID" value="KAI5680625.1"/>
    <property type="molecule type" value="Genomic_DNA"/>
</dbReference>
<proteinExistence type="predicted"/>
<name>A0ACC0C6V0_CATRO</name>
<keyword evidence="2" id="KW-1185">Reference proteome</keyword>
<comment type="caution">
    <text evidence="1">The sequence shown here is derived from an EMBL/GenBank/DDBJ whole genome shotgun (WGS) entry which is preliminary data.</text>
</comment>
<accession>A0ACC0C6V0</accession>
<evidence type="ECO:0000313" key="1">
    <source>
        <dbReference type="EMBL" id="KAI5680625.1"/>
    </source>
</evidence>
<gene>
    <name evidence="1" type="ORF">M9H77_01852</name>
</gene>